<organism evidence="1 2">
    <name type="scientific">Sordaria brevicollis</name>
    <dbReference type="NCBI Taxonomy" id="83679"/>
    <lineage>
        <taxon>Eukaryota</taxon>
        <taxon>Fungi</taxon>
        <taxon>Dikarya</taxon>
        <taxon>Ascomycota</taxon>
        <taxon>Pezizomycotina</taxon>
        <taxon>Sordariomycetes</taxon>
        <taxon>Sordariomycetidae</taxon>
        <taxon>Sordariales</taxon>
        <taxon>Sordariaceae</taxon>
        <taxon>Sordaria</taxon>
    </lineage>
</organism>
<keyword evidence="2" id="KW-1185">Reference proteome</keyword>
<proteinExistence type="predicted"/>
<comment type="caution">
    <text evidence="1">The sequence shown here is derived from an EMBL/GenBank/DDBJ whole genome shotgun (WGS) entry which is preliminary data.</text>
</comment>
<evidence type="ECO:0000313" key="2">
    <source>
        <dbReference type="Proteomes" id="UP001281003"/>
    </source>
</evidence>
<sequence length="60" mass="7220">YSYILLDNDWEILIIAKIEVICNKFKKKFKIDYLDAINFLRKAKFTLYDIAVSRNIIDFV</sequence>
<dbReference type="Proteomes" id="UP001281003">
    <property type="component" value="Unassembled WGS sequence"/>
</dbReference>
<evidence type="ECO:0000313" key="1">
    <source>
        <dbReference type="EMBL" id="KAK3400011.1"/>
    </source>
</evidence>
<accession>A0AAE0UDC0</accession>
<reference evidence="1" key="2">
    <citation type="submission" date="2023-07" db="EMBL/GenBank/DDBJ databases">
        <authorList>
            <consortium name="Lawrence Berkeley National Laboratory"/>
            <person name="Haridas S."/>
            <person name="Hensen N."/>
            <person name="Bonometti L."/>
            <person name="Westerberg I."/>
            <person name="Brannstrom I.O."/>
            <person name="Guillou S."/>
            <person name="Cros-Aarteil S."/>
            <person name="Calhoun S."/>
            <person name="Kuo A."/>
            <person name="Mondo S."/>
            <person name="Pangilinan J."/>
            <person name="Riley R."/>
            <person name="LaButti K."/>
            <person name="Andreopoulos B."/>
            <person name="Lipzen A."/>
            <person name="Chen C."/>
            <person name="Yanf M."/>
            <person name="Daum C."/>
            <person name="Ng V."/>
            <person name="Clum A."/>
            <person name="Steindorff A."/>
            <person name="Ohm R."/>
            <person name="Martin F."/>
            <person name="Silar P."/>
            <person name="Natvig D."/>
            <person name="Lalanne C."/>
            <person name="Gautier V."/>
            <person name="Ament-velasquez S.L."/>
            <person name="Kruys A."/>
            <person name="Hutchinson M.I."/>
            <person name="Powell A.J."/>
            <person name="Barry K."/>
            <person name="Miller A.N."/>
            <person name="Grigoriev I.V."/>
            <person name="Debuchy R."/>
            <person name="Gladieux P."/>
            <person name="Thoren M.H."/>
            <person name="Johannesson H."/>
        </authorList>
    </citation>
    <scope>NUCLEOTIDE SEQUENCE</scope>
    <source>
        <strain evidence="1">FGSC 1904</strain>
    </source>
</reference>
<dbReference type="EMBL" id="JAUTDP010000004">
    <property type="protein sequence ID" value="KAK3400011.1"/>
    <property type="molecule type" value="Genomic_DNA"/>
</dbReference>
<name>A0AAE0UDC0_SORBR</name>
<gene>
    <name evidence="1" type="ORF">B0T20DRAFT_349239</name>
</gene>
<dbReference type="AlphaFoldDB" id="A0AAE0UDC0"/>
<reference evidence="1" key="1">
    <citation type="journal article" date="2023" name="Mol. Phylogenet. Evol.">
        <title>Genome-scale phylogeny and comparative genomics of the fungal order Sordariales.</title>
        <authorList>
            <person name="Hensen N."/>
            <person name="Bonometti L."/>
            <person name="Westerberg I."/>
            <person name="Brannstrom I.O."/>
            <person name="Guillou S."/>
            <person name="Cros-Aarteil S."/>
            <person name="Calhoun S."/>
            <person name="Haridas S."/>
            <person name="Kuo A."/>
            <person name="Mondo S."/>
            <person name="Pangilinan J."/>
            <person name="Riley R."/>
            <person name="LaButti K."/>
            <person name="Andreopoulos B."/>
            <person name="Lipzen A."/>
            <person name="Chen C."/>
            <person name="Yan M."/>
            <person name="Daum C."/>
            <person name="Ng V."/>
            <person name="Clum A."/>
            <person name="Steindorff A."/>
            <person name="Ohm R.A."/>
            <person name="Martin F."/>
            <person name="Silar P."/>
            <person name="Natvig D.O."/>
            <person name="Lalanne C."/>
            <person name="Gautier V."/>
            <person name="Ament-Velasquez S.L."/>
            <person name="Kruys A."/>
            <person name="Hutchinson M.I."/>
            <person name="Powell A.J."/>
            <person name="Barry K."/>
            <person name="Miller A.N."/>
            <person name="Grigoriev I.V."/>
            <person name="Debuchy R."/>
            <person name="Gladieux P."/>
            <person name="Hiltunen Thoren M."/>
            <person name="Johannesson H."/>
        </authorList>
    </citation>
    <scope>NUCLEOTIDE SEQUENCE</scope>
    <source>
        <strain evidence="1">FGSC 1904</strain>
    </source>
</reference>
<protein>
    <submittedName>
        <fullName evidence="1">Uncharacterized protein</fullName>
    </submittedName>
</protein>
<feature type="non-terminal residue" evidence="1">
    <location>
        <position position="1"/>
    </location>
</feature>